<feature type="non-terminal residue" evidence="2">
    <location>
        <position position="1"/>
    </location>
</feature>
<dbReference type="GO" id="GO:0048011">
    <property type="term" value="P:neurotrophin TRK receptor signaling pathway"/>
    <property type="evidence" value="ECO:0007669"/>
    <property type="project" value="InterPro"/>
</dbReference>
<dbReference type="PANTHER" id="PTHR21844:SF2">
    <property type="entry name" value="PROLINE-RICH AKT1 SUBSTRATE 1"/>
    <property type="match status" value="1"/>
</dbReference>
<evidence type="ECO:0000313" key="3">
    <source>
        <dbReference type="Proteomes" id="UP000054408"/>
    </source>
</evidence>
<proteinExistence type="predicted"/>
<feature type="compositionally biased region" description="Polar residues" evidence="1">
    <location>
        <begin position="251"/>
        <end position="273"/>
    </location>
</feature>
<feature type="region of interest" description="Disordered" evidence="1">
    <location>
        <begin position="355"/>
        <end position="405"/>
    </location>
</feature>
<dbReference type="PANTHER" id="PTHR21844">
    <property type="entry name" value="AKT1 SUBSTRATE 1 PROTEIN"/>
    <property type="match status" value="1"/>
</dbReference>
<dbReference type="InterPro" id="IPR026682">
    <property type="entry name" value="AKT1S1"/>
</dbReference>
<organism evidence="2 3">
    <name type="scientific">Thecamonas trahens ATCC 50062</name>
    <dbReference type="NCBI Taxonomy" id="461836"/>
    <lineage>
        <taxon>Eukaryota</taxon>
        <taxon>Apusozoa</taxon>
        <taxon>Apusomonadida</taxon>
        <taxon>Apusomonadidae</taxon>
        <taxon>Thecamonas</taxon>
    </lineage>
</organism>
<dbReference type="EMBL" id="GL349479">
    <property type="protein sequence ID" value="KNC53228.1"/>
    <property type="molecule type" value="Genomic_DNA"/>
</dbReference>
<protein>
    <submittedName>
        <fullName evidence="2">Uncharacterized protein</fullName>
    </submittedName>
</protein>
<reference evidence="2 3" key="1">
    <citation type="submission" date="2010-05" db="EMBL/GenBank/DDBJ databases">
        <title>The Genome Sequence of Thecamonas trahens ATCC 50062.</title>
        <authorList>
            <consortium name="The Broad Institute Genome Sequencing Platform"/>
            <person name="Russ C."/>
            <person name="Cuomo C."/>
            <person name="Shea T."/>
            <person name="Young S.K."/>
            <person name="Zeng Q."/>
            <person name="Koehrsen M."/>
            <person name="Haas B."/>
            <person name="Borodovsky M."/>
            <person name="Guigo R."/>
            <person name="Alvarado L."/>
            <person name="Berlin A."/>
            <person name="Bochicchio J."/>
            <person name="Borenstein D."/>
            <person name="Chapman S."/>
            <person name="Chen Z."/>
            <person name="Freedman E."/>
            <person name="Gellesch M."/>
            <person name="Goldberg J."/>
            <person name="Griggs A."/>
            <person name="Gujja S."/>
            <person name="Heilman E."/>
            <person name="Heiman D."/>
            <person name="Hepburn T."/>
            <person name="Howarth C."/>
            <person name="Jen D."/>
            <person name="Larson L."/>
            <person name="Mehta T."/>
            <person name="Park D."/>
            <person name="Pearson M."/>
            <person name="Roberts A."/>
            <person name="Saif S."/>
            <person name="Shenoy N."/>
            <person name="Sisk P."/>
            <person name="Stolte C."/>
            <person name="Sykes S."/>
            <person name="Thomson T."/>
            <person name="Walk T."/>
            <person name="White J."/>
            <person name="Yandava C."/>
            <person name="Burger G."/>
            <person name="Gray M.W."/>
            <person name="Holland P.W.H."/>
            <person name="King N."/>
            <person name="Lang F.B.F."/>
            <person name="Roger A.J."/>
            <person name="Ruiz-Trillo I."/>
            <person name="Lander E."/>
            <person name="Nusbaum C."/>
        </authorList>
    </citation>
    <scope>NUCLEOTIDE SEQUENCE [LARGE SCALE GENOMIC DNA]</scope>
    <source>
        <strain evidence="2 3">ATCC 50062</strain>
    </source>
</reference>
<dbReference type="GO" id="GO:0032007">
    <property type="term" value="P:negative regulation of TOR signaling"/>
    <property type="evidence" value="ECO:0007669"/>
    <property type="project" value="InterPro"/>
</dbReference>
<feature type="compositionally biased region" description="Basic and acidic residues" evidence="1">
    <location>
        <begin position="284"/>
        <end position="293"/>
    </location>
</feature>
<name>A0A0L0DP77_THETB</name>
<gene>
    <name evidence="2" type="ORF">AMSG_09315</name>
</gene>
<sequence>NVTLHAKNEPTPVHQADEDIQNRVAWIEDETNMKKYGVAEFGVAGDAILWPQLVQVRISSTGWSVLRCYNCGLDMYATAPGTGDATVVFNVAVAPEDIEAAKDSADYSPVFEVVLPMRASLAADTASSPATVEQARSVGEAEILRRLVERTNARVDAEEAAMRDRIAKYKAQQEAAFDTFVSRAHTDRAVLWNRMCGLYSVDNELVNTDRVHTSGAAALATSPHIADAHLPSSVSSSSGGSMITAIVPAASSPQRDTSYTSASPRFGSASSLGRSGPAASPAHDQPRAADSPKLRSPQKKHRPSPAHERVESARPPVASPSRRVPAAGDNAEVDVFDNDDDFYGGTVFAFEEDDDILGGHGASAGSTSGGELYIGRQPDADATLYSDDDDDDDDDNNNGGALGRNARFDAGVRATSLSPAAADSLLGTSVPISIPGVNASRWHHAPGGEPEVIGSVPGEATSLAALGTADVPIAGSLHDAYLEAFASGALDTASSLNPGRPPVSVARSLI</sequence>
<feature type="compositionally biased region" description="Acidic residues" evidence="1">
    <location>
        <begin position="386"/>
        <end position="396"/>
    </location>
</feature>
<dbReference type="Proteomes" id="UP000054408">
    <property type="component" value="Unassembled WGS sequence"/>
</dbReference>
<dbReference type="GeneID" id="25567804"/>
<keyword evidence="3" id="KW-1185">Reference proteome</keyword>
<evidence type="ECO:0000256" key="1">
    <source>
        <dbReference type="SAM" id="MobiDB-lite"/>
    </source>
</evidence>
<evidence type="ECO:0000313" key="2">
    <source>
        <dbReference type="EMBL" id="KNC53228.1"/>
    </source>
</evidence>
<feature type="region of interest" description="Disordered" evidence="1">
    <location>
        <begin position="248"/>
        <end position="338"/>
    </location>
</feature>
<dbReference type="GO" id="GO:0005737">
    <property type="term" value="C:cytoplasm"/>
    <property type="evidence" value="ECO:0007669"/>
    <property type="project" value="TreeGrafter"/>
</dbReference>
<dbReference type="eggNOG" id="ENOG502SEN7">
    <property type="taxonomic scope" value="Eukaryota"/>
</dbReference>
<dbReference type="AlphaFoldDB" id="A0A0L0DP77"/>
<accession>A0A0L0DP77</accession>
<dbReference type="RefSeq" id="XP_013754697.1">
    <property type="nucleotide sequence ID" value="XM_013899243.1"/>
</dbReference>
<feature type="compositionally biased region" description="Low complexity" evidence="1">
    <location>
        <begin position="313"/>
        <end position="327"/>
    </location>
</feature>